<gene>
    <name evidence="1" type="ORF">KB1_13640</name>
</gene>
<organism evidence="1 2">
    <name type="scientific">Cutibacterium modestum</name>
    <dbReference type="NCBI Taxonomy" id="2559073"/>
    <lineage>
        <taxon>Bacteria</taxon>
        <taxon>Bacillati</taxon>
        <taxon>Actinomycetota</taxon>
        <taxon>Actinomycetes</taxon>
        <taxon>Propionibacteriales</taxon>
        <taxon>Propionibacteriaceae</taxon>
        <taxon>Cutibacterium</taxon>
    </lineage>
</organism>
<dbReference type="Proteomes" id="UP000825072">
    <property type="component" value="Chromosome 1"/>
</dbReference>
<evidence type="ECO:0000313" key="2">
    <source>
        <dbReference type="Proteomes" id="UP000825072"/>
    </source>
</evidence>
<reference evidence="1" key="1">
    <citation type="submission" date="2021-06" db="EMBL/GenBank/DDBJ databases">
        <title>Genome sequence of Cutibacterium modestum strain KB17-24694.</title>
        <authorList>
            <person name="Dekio I."/>
            <person name="Asahina A."/>
            <person name="Nishida M."/>
        </authorList>
    </citation>
    <scope>NUCLEOTIDE SEQUENCE</scope>
    <source>
        <strain evidence="1">KB17-24694</strain>
    </source>
</reference>
<proteinExistence type="predicted"/>
<protein>
    <submittedName>
        <fullName evidence="1">Uncharacterized protein</fullName>
    </submittedName>
</protein>
<accession>A0AAD1NW42</accession>
<name>A0AAD1NW42_9ACTN</name>
<evidence type="ECO:0000313" key="1">
    <source>
        <dbReference type="EMBL" id="BCY25374.1"/>
    </source>
</evidence>
<dbReference type="EMBL" id="AP024747">
    <property type="protein sequence ID" value="BCY25374.1"/>
    <property type="molecule type" value="Genomic_DNA"/>
</dbReference>
<dbReference type="AlphaFoldDB" id="A0AAD1NW42"/>
<sequence length="59" mass="6708">MPNLSSYELLGHARMRGSVGLTVYLASKALYDWLLAPCDYLGEEVSPRPDSVQREYKEM</sequence>